<accession>A0AAN8FH49</accession>
<evidence type="ECO:0000313" key="2">
    <source>
        <dbReference type="Proteomes" id="UP001331761"/>
    </source>
</evidence>
<reference evidence="1 2" key="1">
    <citation type="submission" date="2019-10" db="EMBL/GenBank/DDBJ databases">
        <title>Assembly and Annotation for the nematode Trichostrongylus colubriformis.</title>
        <authorList>
            <person name="Martin J."/>
        </authorList>
    </citation>
    <scope>NUCLEOTIDE SEQUENCE [LARGE SCALE GENOMIC DNA]</scope>
    <source>
        <strain evidence="1">G859</strain>
        <tissue evidence="1">Whole worm</tissue>
    </source>
</reference>
<name>A0AAN8FH49_TRICO</name>
<keyword evidence="2" id="KW-1185">Reference proteome</keyword>
<comment type="caution">
    <text evidence="1">The sequence shown here is derived from an EMBL/GenBank/DDBJ whole genome shotgun (WGS) entry which is preliminary data.</text>
</comment>
<sequence>MPLRVVPKRLEIIAQLQLAVDKVAICWKAETSMTKFKIALATLDGNSLSTDTTDKKCYLLMSLPKENCCRVTVTDTSTEVQPQSVSVKLDVIQPAAPPAEEVITTPTRLVLSTGIHLLQLRNPDDYIVSEEPLAIPFE</sequence>
<dbReference type="Proteomes" id="UP001331761">
    <property type="component" value="Unassembled WGS sequence"/>
</dbReference>
<feature type="non-terminal residue" evidence="1">
    <location>
        <position position="138"/>
    </location>
</feature>
<gene>
    <name evidence="1" type="ORF">GCK32_017504</name>
</gene>
<evidence type="ECO:0000313" key="1">
    <source>
        <dbReference type="EMBL" id="KAK5976299.1"/>
    </source>
</evidence>
<protein>
    <submittedName>
        <fullName evidence="1">Uncharacterized protein</fullName>
    </submittedName>
</protein>
<dbReference type="EMBL" id="WIXE01012036">
    <property type="protein sequence ID" value="KAK5976299.1"/>
    <property type="molecule type" value="Genomic_DNA"/>
</dbReference>
<dbReference type="AlphaFoldDB" id="A0AAN8FH49"/>
<organism evidence="1 2">
    <name type="scientific">Trichostrongylus colubriformis</name>
    <name type="common">Black scour worm</name>
    <dbReference type="NCBI Taxonomy" id="6319"/>
    <lineage>
        <taxon>Eukaryota</taxon>
        <taxon>Metazoa</taxon>
        <taxon>Ecdysozoa</taxon>
        <taxon>Nematoda</taxon>
        <taxon>Chromadorea</taxon>
        <taxon>Rhabditida</taxon>
        <taxon>Rhabditina</taxon>
        <taxon>Rhabditomorpha</taxon>
        <taxon>Strongyloidea</taxon>
        <taxon>Trichostrongylidae</taxon>
        <taxon>Trichostrongylus</taxon>
    </lineage>
</organism>
<proteinExistence type="predicted"/>